<feature type="signal peptide" evidence="2">
    <location>
        <begin position="1"/>
        <end position="25"/>
    </location>
</feature>
<reference evidence="4" key="1">
    <citation type="journal article" date="2019" name="Int. J. Syst. Evol. Microbiol.">
        <title>The Global Catalogue of Microorganisms (GCM) 10K type strain sequencing project: providing services to taxonomists for standard genome sequencing and annotation.</title>
        <authorList>
            <consortium name="The Broad Institute Genomics Platform"/>
            <consortium name="The Broad Institute Genome Sequencing Center for Infectious Disease"/>
            <person name="Wu L."/>
            <person name="Ma J."/>
        </authorList>
    </citation>
    <scope>NUCLEOTIDE SEQUENCE [LARGE SCALE GENOMIC DNA]</scope>
    <source>
        <strain evidence="4">JCM 17923</strain>
    </source>
</reference>
<proteinExistence type="predicted"/>
<sequence>MNTFSRASLLLLLALAGSCQSNNDAATVAADLNSSNPAVVEQARRVQLLEGQIKQQEAVIEAEKTKLEAMQQQLAGVRQTLEGVKKEDRAAQ</sequence>
<gene>
    <name evidence="3" type="ORF">GCM10023185_00490</name>
</gene>
<feature type="chain" id="PRO_5045401079" description="SlyB protein" evidence="2">
    <location>
        <begin position="26"/>
        <end position="92"/>
    </location>
</feature>
<dbReference type="Proteomes" id="UP001501153">
    <property type="component" value="Unassembled WGS sequence"/>
</dbReference>
<dbReference type="RefSeq" id="WP_345232700.1">
    <property type="nucleotide sequence ID" value="NZ_BAABGZ010000003.1"/>
</dbReference>
<keyword evidence="2" id="KW-0732">Signal</keyword>
<name>A0ABP8HWL4_9BACT</name>
<dbReference type="EMBL" id="BAABGZ010000003">
    <property type="protein sequence ID" value="GAA4346222.1"/>
    <property type="molecule type" value="Genomic_DNA"/>
</dbReference>
<evidence type="ECO:0000256" key="2">
    <source>
        <dbReference type="SAM" id="SignalP"/>
    </source>
</evidence>
<accession>A0ABP8HWL4</accession>
<evidence type="ECO:0000313" key="3">
    <source>
        <dbReference type="EMBL" id="GAA4346222.1"/>
    </source>
</evidence>
<comment type="caution">
    <text evidence="3">The sequence shown here is derived from an EMBL/GenBank/DDBJ whole genome shotgun (WGS) entry which is preliminary data.</text>
</comment>
<dbReference type="PROSITE" id="PS51257">
    <property type="entry name" value="PROKAR_LIPOPROTEIN"/>
    <property type="match status" value="1"/>
</dbReference>
<feature type="coiled-coil region" evidence="1">
    <location>
        <begin position="46"/>
        <end position="87"/>
    </location>
</feature>
<keyword evidence="4" id="KW-1185">Reference proteome</keyword>
<protein>
    <recommendedName>
        <fullName evidence="5">SlyB protein</fullName>
    </recommendedName>
</protein>
<evidence type="ECO:0008006" key="5">
    <source>
        <dbReference type="Google" id="ProtNLM"/>
    </source>
</evidence>
<evidence type="ECO:0000313" key="4">
    <source>
        <dbReference type="Proteomes" id="UP001501153"/>
    </source>
</evidence>
<evidence type="ECO:0000256" key="1">
    <source>
        <dbReference type="SAM" id="Coils"/>
    </source>
</evidence>
<keyword evidence="1" id="KW-0175">Coiled coil</keyword>
<organism evidence="3 4">
    <name type="scientific">Hymenobacter saemangeumensis</name>
    <dbReference type="NCBI Taxonomy" id="1084522"/>
    <lineage>
        <taxon>Bacteria</taxon>
        <taxon>Pseudomonadati</taxon>
        <taxon>Bacteroidota</taxon>
        <taxon>Cytophagia</taxon>
        <taxon>Cytophagales</taxon>
        <taxon>Hymenobacteraceae</taxon>
        <taxon>Hymenobacter</taxon>
    </lineage>
</organism>